<feature type="binding site" evidence="9">
    <location>
        <position position="165"/>
    </location>
    <ligand>
        <name>substrate</name>
    </ligand>
</feature>
<proteinExistence type="inferred from homology"/>
<comment type="similarity">
    <text evidence="1 11">Belongs to the glycosyl hydrolase 1 family.</text>
</comment>
<protein>
    <recommendedName>
        <fullName evidence="2 11">Beta-glucosidase</fullName>
        <ecNumber evidence="2 11">3.2.1.21</ecNumber>
    </recommendedName>
</protein>
<evidence type="ECO:0000256" key="3">
    <source>
        <dbReference type="ARBA" id="ARBA00022801"/>
    </source>
</evidence>
<keyword evidence="7" id="KW-0624">Polysaccharide degradation</keyword>
<evidence type="ECO:0000256" key="8">
    <source>
        <dbReference type="PIRSR" id="PIRSR617736-1"/>
    </source>
</evidence>
<evidence type="ECO:0000256" key="6">
    <source>
        <dbReference type="ARBA" id="ARBA00023295"/>
    </source>
</evidence>
<feature type="binding site" evidence="9">
    <location>
        <position position="20"/>
    </location>
    <ligand>
        <name>substrate</name>
    </ligand>
</feature>
<keyword evidence="6 11" id="KW-0326">Glycosidase</keyword>
<dbReference type="AlphaFoldDB" id="A0A7W8CRT5"/>
<dbReference type="EC" id="3.2.1.21" evidence="2 11"/>
<sequence length="451" mass="52035">MAIMEFPKDMKWGAATAAYQIEGAAFKDGKGPSIWDTFSHTPGKVLNGDNGDVAIDSYHRYEEDIQLMKELGIDTYRFSVSWPRIFPTGTGEVNEKGLKFYHDFVDALLANGIEPMCTLYHWDLPQALQDKGGWANRATVDAFADYAELMFKEFGGKVKSWITINEPWCVSFLSNFIGIHAPGNTDLQLATDISHHVLLAHGKAVSRFRALNMEGGIGYAPNVEWLEPFSNKQEDVDACNRSMGFLMDWFFDPVFKGSYPAFMVEWFEQKGAVLHIEEGDMDIISQPIDFLGINYYTGGVGRYKKDADLFDMERIDIGYEKTDFDWFIYPEGFYRVLAKIKDKYGSVPIYITENGACYNDEVENGRVRDQRRIEYLKQHLTSLKRSMDYGVNIKGYLTWSLLDNFEWAEGYDKRFGIIHVDFNTLERTKKDSYYWYKQTISNGWFDMNYNK</sequence>
<evidence type="ECO:0000256" key="1">
    <source>
        <dbReference type="ARBA" id="ARBA00010838"/>
    </source>
</evidence>
<dbReference type="EMBL" id="JACHHE010000004">
    <property type="protein sequence ID" value="MBB5180480.1"/>
    <property type="molecule type" value="Genomic_DNA"/>
</dbReference>
<comment type="caution">
    <text evidence="12">The sequence shown here is derived from an EMBL/GenBank/DDBJ whole genome shotgun (WGS) entry which is preliminary data.</text>
</comment>
<evidence type="ECO:0000256" key="11">
    <source>
        <dbReference type="RuleBase" id="RU361175"/>
    </source>
</evidence>
<evidence type="ECO:0000256" key="10">
    <source>
        <dbReference type="PROSITE-ProRule" id="PRU10055"/>
    </source>
</evidence>
<evidence type="ECO:0000313" key="12">
    <source>
        <dbReference type="EMBL" id="MBB5180480.1"/>
    </source>
</evidence>
<feature type="binding site" evidence="9">
    <location>
        <position position="296"/>
    </location>
    <ligand>
        <name>substrate</name>
    </ligand>
</feature>
<evidence type="ECO:0000256" key="5">
    <source>
        <dbReference type="ARBA" id="ARBA00023277"/>
    </source>
</evidence>
<evidence type="ECO:0000256" key="4">
    <source>
        <dbReference type="ARBA" id="ARBA00023001"/>
    </source>
</evidence>
<dbReference type="GO" id="GO:0030245">
    <property type="term" value="P:cellulose catabolic process"/>
    <property type="evidence" value="ECO:0007669"/>
    <property type="project" value="UniProtKB-KW"/>
</dbReference>
<dbReference type="RefSeq" id="WP_135500283.1">
    <property type="nucleotide sequence ID" value="NZ_JACHHE010000004.1"/>
</dbReference>
<evidence type="ECO:0000313" key="13">
    <source>
        <dbReference type="Proteomes" id="UP000525923"/>
    </source>
</evidence>
<dbReference type="Pfam" id="PF00232">
    <property type="entry name" value="Glyco_hydro_1"/>
    <property type="match status" value="1"/>
</dbReference>
<evidence type="ECO:0000256" key="9">
    <source>
        <dbReference type="PIRSR" id="PIRSR617736-2"/>
    </source>
</evidence>
<comment type="catalytic activity">
    <reaction evidence="11">
        <text>Hydrolysis of terminal, non-reducing beta-D-glucosyl residues with release of beta-D-glucose.</text>
        <dbReference type="EC" id="3.2.1.21"/>
    </reaction>
</comment>
<keyword evidence="4" id="KW-0136">Cellulose degradation</keyword>
<dbReference type="InterPro" id="IPR017853">
    <property type="entry name" value="GH"/>
</dbReference>
<dbReference type="OrthoDB" id="9765195at2"/>
<dbReference type="PANTHER" id="PTHR10353">
    <property type="entry name" value="GLYCOSYL HYDROLASE"/>
    <property type="match status" value="1"/>
</dbReference>
<feature type="active site" description="Proton donor" evidence="8">
    <location>
        <position position="166"/>
    </location>
</feature>
<keyword evidence="5" id="KW-0119">Carbohydrate metabolism</keyword>
<dbReference type="Proteomes" id="UP000525923">
    <property type="component" value="Unassembled WGS sequence"/>
</dbReference>
<dbReference type="InterPro" id="IPR001360">
    <property type="entry name" value="Glyco_hydro_1"/>
</dbReference>
<dbReference type="GO" id="GO:0005829">
    <property type="term" value="C:cytosol"/>
    <property type="evidence" value="ECO:0007669"/>
    <property type="project" value="TreeGrafter"/>
</dbReference>
<keyword evidence="13" id="KW-1185">Reference proteome</keyword>
<dbReference type="Gene3D" id="3.20.20.80">
    <property type="entry name" value="Glycosidases"/>
    <property type="match status" value="1"/>
</dbReference>
<dbReference type="GO" id="GO:0008422">
    <property type="term" value="F:beta-glucosidase activity"/>
    <property type="evidence" value="ECO:0007669"/>
    <property type="project" value="UniProtKB-EC"/>
</dbReference>
<dbReference type="SUPFAM" id="SSF51445">
    <property type="entry name" value="(Trans)glycosidases"/>
    <property type="match status" value="1"/>
</dbReference>
<dbReference type="PRINTS" id="PR00131">
    <property type="entry name" value="GLHYDRLASE1"/>
</dbReference>
<dbReference type="InterPro" id="IPR018120">
    <property type="entry name" value="Glyco_hydro_1_AS"/>
</dbReference>
<name>A0A7W8CRT5_9BACL</name>
<dbReference type="PROSITE" id="PS00572">
    <property type="entry name" value="GLYCOSYL_HYDROL_F1_1"/>
    <property type="match status" value="1"/>
</dbReference>
<dbReference type="InterPro" id="IPR017736">
    <property type="entry name" value="Glyco_hydro_1_beta-glucosidase"/>
</dbReference>
<gene>
    <name evidence="12" type="ORF">HNQ44_001908</name>
</gene>
<accession>A0A7W8CRT5</accession>
<evidence type="ECO:0000256" key="2">
    <source>
        <dbReference type="ARBA" id="ARBA00012744"/>
    </source>
</evidence>
<dbReference type="FunFam" id="3.20.20.80:FF:000004">
    <property type="entry name" value="Beta-glucosidase 6-phospho-beta-glucosidase"/>
    <property type="match status" value="1"/>
</dbReference>
<dbReference type="NCBIfam" id="TIGR03356">
    <property type="entry name" value="BGL"/>
    <property type="match status" value="1"/>
</dbReference>
<feature type="binding site" evidence="9">
    <location>
        <position position="121"/>
    </location>
    <ligand>
        <name>substrate</name>
    </ligand>
</feature>
<dbReference type="PANTHER" id="PTHR10353:SF36">
    <property type="entry name" value="LP05116P"/>
    <property type="match status" value="1"/>
</dbReference>
<feature type="binding site" evidence="9">
    <location>
        <begin position="406"/>
        <end position="407"/>
    </location>
    <ligand>
        <name>substrate</name>
    </ligand>
</feature>
<reference evidence="12 13" key="1">
    <citation type="submission" date="2020-08" db="EMBL/GenBank/DDBJ databases">
        <title>Genomic Encyclopedia of Type Strains, Phase IV (KMG-IV): sequencing the most valuable type-strain genomes for metagenomic binning, comparative biology and taxonomic classification.</title>
        <authorList>
            <person name="Goeker M."/>
        </authorList>
    </citation>
    <scope>NUCLEOTIDE SEQUENCE [LARGE SCALE GENOMIC DNA]</scope>
    <source>
        <strain evidence="12 13">DSM 15895</strain>
    </source>
</reference>
<feature type="active site" description="Nucleophile" evidence="8 10">
    <location>
        <position position="353"/>
    </location>
</feature>
<feature type="binding site" evidence="9">
    <location>
        <position position="399"/>
    </location>
    <ligand>
        <name>substrate</name>
    </ligand>
</feature>
<keyword evidence="3 11" id="KW-0378">Hydrolase</keyword>
<evidence type="ECO:0000256" key="7">
    <source>
        <dbReference type="ARBA" id="ARBA00023326"/>
    </source>
</evidence>
<organism evidence="12 13">
    <name type="scientific">Planococcus koreensis</name>
    <dbReference type="NCBI Taxonomy" id="112331"/>
    <lineage>
        <taxon>Bacteria</taxon>
        <taxon>Bacillati</taxon>
        <taxon>Bacillota</taxon>
        <taxon>Bacilli</taxon>
        <taxon>Bacillales</taxon>
        <taxon>Caryophanaceae</taxon>
        <taxon>Planococcus</taxon>
    </lineage>
</organism>